<keyword evidence="2 3" id="KW-0040">ANK repeat</keyword>
<dbReference type="Gene3D" id="1.25.40.20">
    <property type="entry name" value="Ankyrin repeat-containing domain"/>
    <property type="match status" value="2"/>
</dbReference>
<dbReference type="PROSITE" id="PS50297">
    <property type="entry name" value="ANK_REP_REGION"/>
    <property type="match status" value="3"/>
</dbReference>
<dbReference type="SUPFAM" id="SSF48403">
    <property type="entry name" value="Ankyrin repeat"/>
    <property type="match status" value="1"/>
</dbReference>
<dbReference type="PRINTS" id="PR01415">
    <property type="entry name" value="ANKYRIN"/>
</dbReference>
<evidence type="ECO:0000313" key="5">
    <source>
        <dbReference type="Proteomes" id="UP000265631"/>
    </source>
</evidence>
<keyword evidence="5" id="KW-1185">Reference proteome</keyword>
<evidence type="ECO:0000256" key="2">
    <source>
        <dbReference type="ARBA" id="ARBA00023043"/>
    </source>
</evidence>
<feature type="repeat" description="ANK" evidence="3">
    <location>
        <begin position="256"/>
        <end position="288"/>
    </location>
</feature>
<dbReference type="PANTHER" id="PTHR24198">
    <property type="entry name" value="ANKYRIN REPEAT AND PROTEIN KINASE DOMAIN-CONTAINING PROTEIN"/>
    <property type="match status" value="1"/>
</dbReference>
<dbReference type="EMBL" id="PXXK01000191">
    <property type="protein sequence ID" value="RFN48947.1"/>
    <property type="molecule type" value="Genomic_DNA"/>
</dbReference>
<reference evidence="4 5" key="1">
    <citation type="journal article" date="2018" name="PLoS Pathog.">
        <title>Evolution of structural diversity of trichothecenes, a family of toxins produced by plant pathogenic and entomopathogenic fungi.</title>
        <authorList>
            <person name="Proctor R.H."/>
            <person name="McCormick S.P."/>
            <person name="Kim H.S."/>
            <person name="Cardoza R.E."/>
            <person name="Stanley A.M."/>
            <person name="Lindo L."/>
            <person name="Kelly A."/>
            <person name="Brown D.W."/>
            <person name="Lee T."/>
            <person name="Vaughan M.M."/>
            <person name="Alexander N.J."/>
            <person name="Busman M."/>
            <person name="Gutierrez S."/>
        </authorList>
    </citation>
    <scope>NUCLEOTIDE SEQUENCE [LARGE SCALE GENOMIC DNA]</scope>
    <source>
        <strain evidence="4 5">NRRL 13405</strain>
    </source>
</reference>
<proteinExistence type="predicted"/>
<evidence type="ECO:0000313" key="4">
    <source>
        <dbReference type="EMBL" id="RFN48947.1"/>
    </source>
</evidence>
<dbReference type="PROSITE" id="PS50088">
    <property type="entry name" value="ANK_REPEAT"/>
    <property type="match status" value="3"/>
</dbReference>
<feature type="repeat" description="ANK" evidence="3">
    <location>
        <begin position="447"/>
        <end position="479"/>
    </location>
</feature>
<keyword evidence="1" id="KW-0677">Repeat</keyword>
<dbReference type="PANTHER" id="PTHR24198:SF165">
    <property type="entry name" value="ANKYRIN REPEAT-CONTAINING PROTEIN-RELATED"/>
    <property type="match status" value="1"/>
</dbReference>
<dbReference type="STRING" id="2594813.A0A395MME2"/>
<comment type="caution">
    <text evidence="4">The sequence shown here is derived from an EMBL/GenBank/DDBJ whole genome shotgun (WGS) entry which is preliminary data.</text>
</comment>
<gene>
    <name evidence="4" type="ORF">FIE12Z_6794</name>
</gene>
<dbReference type="InterPro" id="IPR036770">
    <property type="entry name" value="Ankyrin_rpt-contain_sf"/>
</dbReference>
<dbReference type="AlphaFoldDB" id="A0A395MME2"/>
<organism evidence="4 5">
    <name type="scientific">Fusarium flagelliforme</name>
    <dbReference type="NCBI Taxonomy" id="2675880"/>
    <lineage>
        <taxon>Eukaryota</taxon>
        <taxon>Fungi</taxon>
        <taxon>Dikarya</taxon>
        <taxon>Ascomycota</taxon>
        <taxon>Pezizomycotina</taxon>
        <taxon>Sordariomycetes</taxon>
        <taxon>Hypocreomycetidae</taxon>
        <taxon>Hypocreales</taxon>
        <taxon>Nectriaceae</taxon>
        <taxon>Fusarium</taxon>
        <taxon>Fusarium incarnatum-equiseti species complex</taxon>
    </lineage>
</organism>
<dbReference type="InterPro" id="IPR002110">
    <property type="entry name" value="Ankyrin_rpt"/>
</dbReference>
<evidence type="ECO:0000256" key="3">
    <source>
        <dbReference type="PROSITE-ProRule" id="PRU00023"/>
    </source>
</evidence>
<dbReference type="SMART" id="SM00248">
    <property type="entry name" value="ANK"/>
    <property type="match status" value="7"/>
</dbReference>
<dbReference type="Proteomes" id="UP000265631">
    <property type="component" value="Unassembled WGS sequence"/>
</dbReference>
<accession>A0A395MME2</accession>
<dbReference type="Gene3D" id="3.30.160.60">
    <property type="entry name" value="Classic Zinc Finger"/>
    <property type="match status" value="1"/>
</dbReference>
<feature type="repeat" description="ANK" evidence="3">
    <location>
        <begin position="480"/>
        <end position="512"/>
    </location>
</feature>
<dbReference type="Pfam" id="PF12796">
    <property type="entry name" value="Ank_2"/>
    <property type="match status" value="2"/>
</dbReference>
<protein>
    <submittedName>
        <fullName evidence="4">Uncharacterized protein</fullName>
    </submittedName>
</protein>
<sequence length="562" mass="62208">MALFCAEYMTSQPLTSGLPKLEIQNYASKGYYGFHDYAVAFWWRHVQQVLAASDLDTELARKVLQTANHYTTDAGEIEKIEAFDDSSTEIQSLKRQLEGIPQNLRDWNSLRIYEMRAIAIRDAIEVLIDQPWEPKEAALALYGPWRYKCRKPWCEFFSRGFKDAQEQKIHINQHELPFACEYQGCHATEVGFGTEADLKTHTRRWHPEEEPLLFPAPKRHNTSHNDILKAVRMGDLNKVKNLIEQANISPDYQKKGGKSPLQVAVENGHLHIVQYLTEMGASVNVEARRTRRLLYVAVANRDLEIVTFLCNLNSISLGEGKPDYNTLVACAMLDPFPHAIMAQLLRTASLKRSQDILLFSITLKNVTAVAYFAEALDASCFDNALEAAVTTAHLPCLDALLSSGKTDPNVRNMGGDLPLHAACASGSLPIVQRLYAVTTTTEIKDASGNTPLHLASTGGHVAVVEFLIENGADLNARNKALATPLRLAISYGETAVQKLLLENGARLDTVDESAGAFPDANRVMGRGNSFGPLFDGSGMELDNPLSSGEALNDFDLDSFLDD</sequence>
<name>A0A395MME2_9HYPO</name>
<evidence type="ECO:0000256" key="1">
    <source>
        <dbReference type="ARBA" id="ARBA00022737"/>
    </source>
</evidence>